<evidence type="ECO:0000256" key="9">
    <source>
        <dbReference type="ARBA" id="ARBA00023315"/>
    </source>
</evidence>
<sequence length="486" mass="54188">MRVLSLVEQLFFLLEKHKQPMHVGGLFLFDIPDNSDNNFVADLVRQMRSSTTPPTFPFDQVVHNQTFWKSADKVDIHYHFHHMVLPKPYSKQALYSYVSDVHANMLDKGYPLWECHIIEGIEADRVDVSAPSKPLHPNQLPINQAEPKPKSSQKPAPKKQFALYFKIHHALVDGVAAMRLVERSLSASQHEVMSLPPWALMRRDKKHLAALTPQKRSVSGIVKEQVGSIKPVFTELKNGLRQRTDPGHVSTLQAPSSLLNQRISNSRIFMAHTFHLNRFKSLAQQLDVSINDVALAVCSGALRSYLISENALPKEPLVAFVPVSLRKDQSASGNQTSLVLCDLGTDQASPKQRLQAIHDSMTIGKDKFGRLDQAQVINYSAITYAWEGVNLLTGAYPKKQAFNILISNVPGPKQQLYWDGAALSALYPASVVFDGQALNITFTSYLNQVHFGIIGCGKNLPNIQNLVPLLEQALLVLEADSKERSA</sequence>
<dbReference type="PANTHER" id="PTHR31650">
    <property type="entry name" value="O-ACYLTRANSFERASE (WSD1-LIKE) FAMILY PROTEIN"/>
    <property type="match status" value="1"/>
</dbReference>
<comment type="pathway">
    <text evidence="2">Lipid metabolism.</text>
</comment>
<feature type="domain" description="O-acyltransferase WSD1-like N-terminal" evidence="12">
    <location>
        <begin position="4"/>
        <end position="126"/>
    </location>
</feature>
<proteinExistence type="inferred from homology"/>
<dbReference type="GO" id="GO:0019432">
    <property type="term" value="P:triglyceride biosynthetic process"/>
    <property type="evidence" value="ECO:0007669"/>
    <property type="project" value="UniProtKB-UniPathway"/>
</dbReference>
<dbReference type="Pfam" id="PF03007">
    <property type="entry name" value="WS_DGAT_cat"/>
    <property type="match status" value="2"/>
</dbReference>
<name>A0A844M2T8_9GAMM</name>
<dbReference type="AlphaFoldDB" id="A0A844M2T8"/>
<dbReference type="PANTHER" id="PTHR31650:SF1">
    <property type="entry name" value="WAX ESTER SYNTHASE_DIACYLGLYCEROL ACYLTRANSFERASE 4-RELATED"/>
    <property type="match status" value="1"/>
</dbReference>
<dbReference type="GO" id="GO:0071731">
    <property type="term" value="P:response to nitric oxide"/>
    <property type="evidence" value="ECO:0007669"/>
    <property type="project" value="TreeGrafter"/>
</dbReference>
<gene>
    <name evidence="14" type="ORF">GB996_10680</name>
</gene>
<evidence type="ECO:0000259" key="13">
    <source>
        <dbReference type="Pfam" id="PF06974"/>
    </source>
</evidence>
<evidence type="ECO:0000259" key="12">
    <source>
        <dbReference type="Pfam" id="PF03007"/>
    </source>
</evidence>
<evidence type="ECO:0000256" key="11">
    <source>
        <dbReference type="SAM" id="MobiDB-lite"/>
    </source>
</evidence>
<keyword evidence="15" id="KW-1185">Reference proteome</keyword>
<evidence type="ECO:0000256" key="6">
    <source>
        <dbReference type="ARBA" id="ARBA00022679"/>
    </source>
</evidence>
<dbReference type="Proteomes" id="UP000442109">
    <property type="component" value="Unassembled WGS sequence"/>
</dbReference>
<dbReference type="EMBL" id="WFKQ01000012">
    <property type="protein sequence ID" value="MUG33251.1"/>
    <property type="molecule type" value="Genomic_DNA"/>
</dbReference>
<dbReference type="Pfam" id="PF06974">
    <property type="entry name" value="WS_DGAT_C"/>
    <property type="match status" value="1"/>
</dbReference>
<dbReference type="NCBIfam" id="TIGR02946">
    <property type="entry name" value="acyl_WS_DGAT"/>
    <property type="match status" value="1"/>
</dbReference>
<dbReference type="GO" id="GO:0001666">
    <property type="term" value="P:response to hypoxia"/>
    <property type="evidence" value="ECO:0007669"/>
    <property type="project" value="TreeGrafter"/>
</dbReference>
<keyword evidence="9 14" id="KW-0012">Acyltransferase</keyword>
<evidence type="ECO:0000256" key="4">
    <source>
        <dbReference type="ARBA" id="ARBA00013244"/>
    </source>
</evidence>
<feature type="domain" description="O-acyltransferase WSD1 C-terminal" evidence="13">
    <location>
        <begin position="333"/>
        <end position="475"/>
    </location>
</feature>
<organism evidence="14 15">
    <name type="scientific">Psychrobacter sanguinis</name>
    <dbReference type="NCBI Taxonomy" id="861445"/>
    <lineage>
        <taxon>Bacteria</taxon>
        <taxon>Pseudomonadati</taxon>
        <taxon>Pseudomonadota</taxon>
        <taxon>Gammaproteobacteria</taxon>
        <taxon>Moraxellales</taxon>
        <taxon>Moraxellaceae</taxon>
        <taxon>Psychrobacter</taxon>
    </lineage>
</organism>
<dbReference type="UniPathway" id="UPA00282"/>
<keyword evidence="8" id="KW-0443">Lipid metabolism</keyword>
<evidence type="ECO:0000256" key="1">
    <source>
        <dbReference type="ARBA" id="ARBA00004771"/>
    </source>
</evidence>
<evidence type="ECO:0000313" key="14">
    <source>
        <dbReference type="EMBL" id="MUG33251.1"/>
    </source>
</evidence>
<protein>
    <recommendedName>
        <fullName evidence="4">diacylglycerol O-acyltransferase</fullName>
        <ecNumber evidence="4">2.3.1.20</ecNumber>
    </recommendedName>
</protein>
<dbReference type="GO" id="GO:0004144">
    <property type="term" value="F:diacylglycerol O-acyltransferase activity"/>
    <property type="evidence" value="ECO:0007669"/>
    <property type="project" value="UniProtKB-EC"/>
</dbReference>
<comment type="pathway">
    <text evidence="1">Glycerolipid metabolism; triacylglycerol biosynthesis.</text>
</comment>
<comment type="catalytic activity">
    <reaction evidence="10">
        <text>an acyl-CoA + a 1,2-diacyl-sn-glycerol = a triacyl-sn-glycerol + CoA</text>
        <dbReference type="Rhea" id="RHEA:10868"/>
        <dbReference type="ChEBI" id="CHEBI:17815"/>
        <dbReference type="ChEBI" id="CHEBI:57287"/>
        <dbReference type="ChEBI" id="CHEBI:58342"/>
        <dbReference type="ChEBI" id="CHEBI:64615"/>
        <dbReference type="EC" id="2.3.1.20"/>
    </reaction>
</comment>
<dbReference type="InterPro" id="IPR045034">
    <property type="entry name" value="O-acyltransferase_WSD1-like"/>
</dbReference>
<dbReference type="RefSeq" id="WP_155587649.1">
    <property type="nucleotide sequence ID" value="NZ_WFKQ01000012.1"/>
</dbReference>
<feature type="domain" description="O-acyltransferase WSD1-like N-terminal" evidence="12">
    <location>
        <begin position="158"/>
        <end position="294"/>
    </location>
</feature>
<dbReference type="EC" id="2.3.1.20" evidence="4"/>
<keyword evidence="6 14" id="KW-0808">Transferase</keyword>
<comment type="caution">
    <text evidence="14">The sequence shown here is derived from an EMBL/GenBank/DDBJ whole genome shotgun (WGS) entry which is preliminary data.</text>
</comment>
<reference evidence="14 15" key="1">
    <citation type="journal article" date="2019" name="PLoS ONE">
        <title>Pup mortality in New Zealand sea lions (Phocarctos hookeri) at Enderby Island, Auckland Islands, 2013-18.</title>
        <authorList>
            <person name="Michael S.A."/>
            <person name="Hayman D.T.S."/>
            <person name="Gray R."/>
            <person name="Zhang J."/>
            <person name="Rogers L."/>
            <person name="Roe W.D."/>
        </authorList>
    </citation>
    <scope>NUCLEOTIDE SEQUENCE [LARGE SCALE GENOMIC DNA]</scope>
    <source>
        <strain evidence="14 15">SM868</strain>
    </source>
</reference>
<keyword evidence="7" id="KW-0319">Glycerol metabolism</keyword>
<evidence type="ECO:0000256" key="3">
    <source>
        <dbReference type="ARBA" id="ARBA00009587"/>
    </source>
</evidence>
<dbReference type="OrthoDB" id="9810950at2"/>
<evidence type="ECO:0000256" key="2">
    <source>
        <dbReference type="ARBA" id="ARBA00005189"/>
    </source>
</evidence>
<dbReference type="GO" id="GO:0051701">
    <property type="term" value="P:biological process involved in interaction with host"/>
    <property type="evidence" value="ECO:0007669"/>
    <property type="project" value="TreeGrafter"/>
</dbReference>
<evidence type="ECO:0000256" key="5">
    <source>
        <dbReference type="ARBA" id="ARBA00022516"/>
    </source>
</evidence>
<dbReference type="GO" id="GO:0006071">
    <property type="term" value="P:glycerol metabolic process"/>
    <property type="evidence" value="ECO:0007669"/>
    <property type="project" value="UniProtKB-KW"/>
</dbReference>
<keyword evidence="5" id="KW-0444">Lipid biosynthesis</keyword>
<dbReference type="GO" id="GO:0005886">
    <property type="term" value="C:plasma membrane"/>
    <property type="evidence" value="ECO:0007669"/>
    <property type="project" value="TreeGrafter"/>
</dbReference>
<evidence type="ECO:0000256" key="8">
    <source>
        <dbReference type="ARBA" id="ARBA00023098"/>
    </source>
</evidence>
<evidence type="ECO:0000256" key="10">
    <source>
        <dbReference type="ARBA" id="ARBA00048109"/>
    </source>
</evidence>
<dbReference type="InterPro" id="IPR004255">
    <property type="entry name" value="O-acyltransferase_WSD1_N"/>
</dbReference>
<comment type="similarity">
    <text evidence="3">Belongs to the long-chain O-acyltransferase family.</text>
</comment>
<dbReference type="InterPro" id="IPR014292">
    <property type="entry name" value="Acyl_transf_WS/DGAT"/>
</dbReference>
<feature type="region of interest" description="Disordered" evidence="11">
    <location>
        <begin position="129"/>
        <end position="155"/>
    </location>
</feature>
<evidence type="ECO:0000313" key="15">
    <source>
        <dbReference type="Proteomes" id="UP000442109"/>
    </source>
</evidence>
<dbReference type="InterPro" id="IPR009721">
    <property type="entry name" value="O-acyltransferase_WSD1_C"/>
</dbReference>
<evidence type="ECO:0000256" key="7">
    <source>
        <dbReference type="ARBA" id="ARBA00022798"/>
    </source>
</evidence>
<accession>A0A844M2T8</accession>